<dbReference type="EMBL" id="OU015566">
    <property type="protein sequence ID" value="CAG5108202.1"/>
    <property type="molecule type" value="Genomic_DNA"/>
</dbReference>
<name>A0ABN7SV00_OIKDI</name>
<evidence type="ECO:0000313" key="2">
    <source>
        <dbReference type="Proteomes" id="UP001158576"/>
    </source>
</evidence>
<proteinExistence type="predicted"/>
<evidence type="ECO:0000313" key="1">
    <source>
        <dbReference type="EMBL" id="CAG5108202.1"/>
    </source>
</evidence>
<protein>
    <submittedName>
        <fullName evidence="1">Oidioi.mRNA.OKI2018_I69.chr1.g3682.t1.cds</fullName>
    </submittedName>
</protein>
<gene>
    <name evidence="1" type="ORF">OKIOD_LOCUS12447</name>
</gene>
<organism evidence="1 2">
    <name type="scientific">Oikopleura dioica</name>
    <name type="common">Tunicate</name>
    <dbReference type="NCBI Taxonomy" id="34765"/>
    <lineage>
        <taxon>Eukaryota</taxon>
        <taxon>Metazoa</taxon>
        <taxon>Chordata</taxon>
        <taxon>Tunicata</taxon>
        <taxon>Appendicularia</taxon>
        <taxon>Copelata</taxon>
        <taxon>Oikopleuridae</taxon>
        <taxon>Oikopleura</taxon>
    </lineage>
</organism>
<sequence length="182" mass="20789">MFLHLFTLYFTCQELAVHKSDLHFSDKSGDHSSEYSRLLHLHLADKDAILGSVMLRQLSINAIPSILKALLEFNLFQINEAREPPSIAGFTLSTRGVLYGELGCCFLLSPILGTVYELMAVIIGQVKAKYIIAMLVLFFLRQFYIVYCTYLLKKQTEDPQPESEKSDKAKSITSIWEEFKRD</sequence>
<dbReference type="Proteomes" id="UP001158576">
    <property type="component" value="Chromosome 1"/>
</dbReference>
<keyword evidence="2" id="KW-1185">Reference proteome</keyword>
<accession>A0ABN7SV00</accession>
<reference evidence="1 2" key="1">
    <citation type="submission" date="2021-04" db="EMBL/GenBank/DDBJ databases">
        <authorList>
            <person name="Bliznina A."/>
        </authorList>
    </citation>
    <scope>NUCLEOTIDE SEQUENCE [LARGE SCALE GENOMIC DNA]</scope>
</reference>